<dbReference type="InterPro" id="IPR009069">
    <property type="entry name" value="Cys_alpha_HP_mot_SF"/>
</dbReference>
<feature type="region of interest" description="Disordered" evidence="1">
    <location>
        <begin position="1"/>
        <end position="33"/>
    </location>
</feature>
<proteinExistence type="predicted"/>
<feature type="region of interest" description="Disordered" evidence="1">
    <location>
        <begin position="114"/>
        <end position="147"/>
    </location>
</feature>
<comment type="caution">
    <text evidence="2">The sequence shown here is derived from an EMBL/GenBank/DDBJ whole genome shotgun (WGS) entry which is preliminary data.</text>
</comment>
<dbReference type="Proteomes" id="UP000295192">
    <property type="component" value="Unassembled WGS sequence"/>
</dbReference>
<reference evidence="2 3" key="1">
    <citation type="journal article" date="2019" name="J. Hered.">
        <title>An Improved Genome Assembly for Drosophila navojoa, the Basal Species in the mojavensis Cluster.</title>
        <authorList>
            <person name="Vanderlinde T."/>
            <person name="Dupim E.G."/>
            <person name="Nazario-Yepiz N.O."/>
            <person name="Carvalho A.B."/>
        </authorList>
    </citation>
    <scope>NUCLEOTIDE SEQUENCE [LARGE SCALE GENOMIC DNA]</scope>
    <source>
        <strain evidence="2">Navoj_Jal97</strain>
        <tissue evidence="2">Whole organism</tissue>
    </source>
</reference>
<dbReference type="EMBL" id="LSRL02000510">
    <property type="protein sequence ID" value="TDG40672.1"/>
    <property type="molecule type" value="Genomic_DNA"/>
</dbReference>
<dbReference type="OMA" id="RQRSCNC"/>
<gene>
    <name evidence="2" type="ORF">AWZ03_012903</name>
</gene>
<name>A0A484AXE7_DRONA</name>
<sequence>MGDANKASAEPSANKPKAKPKGKLMSSKPRKGSVLSAIEDIQRMSPEAICQEFDRLVDHTQRHFDREAHMPCTAFASQLQRCLEQHRRESFKCFVAMEDYRLCVSAATQEHIDQLAQQKQEQDAARRKHRPQEHQQEQPPLHALPVVPPQIVGVEALQTGSKEPRRRHWYKPWSWLR</sequence>
<protein>
    <submittedName>
        <fullName evidence="2">Uncharacterized protein</fullName>
    </submittedName>
</protein>
<evidence type="ECO:0000313" key="2">
    <source>
        <dbReference type="EMBL" id="TDG40672.1"/>
    </source>
</evidence>
<evidence type="ECO:0000256" key="1">
    <source>
        <dbReference type="SAM" id="MobiDB-lite"/>
    </source>
</evidence>
<dbReference type="SUPFAM" id="SSF47072">
    <property type="entry name" value="Cysteine alpha-hairpin motif"/>
    <property type="match status" value="1"/>
</dbReference>
<evidence type="ECO:0000313" key="3">
    <source>
        <dbReference type="Proteomes" id="UP000295192"/>
    </source>
</evidence>
<dbReference type="OrthoDB" id="7883521at2759"/>
<organism evidence="2 3">
    <name type="scientific">Drosophila navojoa</name>
    <name type="common">Fruit fly</name>
    <dbReference type="NCBI Taxonomy" id="7232"/>
    <lineage>
        <taxon>Eukaryota</taxon>
        <taxon>Metazoa</taxon>
        <taxon>Ecdysozoa</taxon>
        <taxon>Arthropoda</taxon>
        <taxon>Hexapoda</taxon>
        <taxon>Insecta</taxon>
        <taxon>Pterygota</taxon>
        <taxon>Neoptera</taxon>
        <taxon>Endopterygota</taxon>
        <taxon>Diptera</taxon>
        <taxon>Brachycera</taxon>
        <taxon>Muscomorpha</taxon>
        <taxon>Ephydroidea</taxon>
        <taxon>Drosophilidae</taxon>
        <taxon>Drosophila</taxon>
    </lineage>
</organism>
<dbReference type="AlphaFoldDB" id="A0A484AXE7"/>
<keyword evidence="3" id="KW-1185">Reference proteome</keyword>
<accession>A0A484AXE7</accession>